<dbReference type="GO" id="GO:0005634">
    <property type="term" value="C:nucleus"/>
    <property type="evidence" value="ECO:0007669"/>
    <property type="project" value="UniProtKB-SubCell"/>
</dbReference>
<dbReference type="OrthoDB" id="4843387at2759"/>
<comment type="subcellular location">
    <subcellularLocation>
        <location evidence="1">Nucleus</location>
    </subcellularLocation>
</comment>
<evidence type="ECO:0000256" key="1">
    <source>
        <dbReference type="ARBA" id="ARBA00004123"/>
    </source>
</evidence>
<dbReference type="AlphaFoldDB" id="A0A8K0GHX3"/>
<dbReference type="Gene3D" id="1.10.10.10">
    <property type="entry name" value="Winged helix-like DNA-binding domain superfamily/Winged helix DNA-binding domain"/>
    <property type="match status" value="1"/>
</dbReference>
<accession>A0A8K0GHX3</accession>
<dbReference type="InterPro" id="IPR036388">
    <property type="entry name" value="WH-like_DNA-bd_sf"/>
</dbReference>
<dbReference type="EMBL" id="VTPC01002148">
    <property type="protein sequence ID" value="KAF2900509.1"/>
    <property type="molecule type" value="Genomic_DNA"/>
</dbReference>
<gene>
    <name evidence="2" type="ORF">ILUMI_05676</name>
</gene>
<evidence type="ECO:0000313" key="2">
    <source>
        <dbReference type="EMBL" id="KAF2900509.1"/>
    </source>
</evidence>
<keyword evidence="3" id="KW-1185">Reference proteome</keyword>
<sequence length="106" mass="12037">MPRNKALSADLRKGILNLSAESNSGCRIAKTLGLTRYTVQDIIKYHRETGLIAAKQRFKRSSAITDAELRILGRLVKKDRRASFTALTAVWNESMKKNQNTPYYVH</sequence>
<dbReference type="SUPFAM" id="SSF46689">
    <property type="entry name" value="Homeodomain-like"/>
    <property type="match status" value="1"/>
</dbReference>
<organism evidence="2 3">
    <name type="scientific">Ignelater luminosus</name>
    <name type="common">Cucubano</name>
    <name type="synonym">Pyrophorus luminosus</name>
    <dbReference type="NCBI Taxonomy" id="2038154"/>
    <lineage>
        <taxon>Eukaryota</taxon>
        <taxon>Metazoa</taxon>
        <taxon>Ecdysozoa</taxon>
        <taxon>Arthropoda</taxon>
        <taxon>Hexapoda</taxon>
        <taxon>Insecta</taxon>
        <taxon>Pterygota</taxon>
        <taxon>Neoptera</taxon>
        <taxon>Endopterygota</taxon>
        <taxon>Coleoptera</taxon>
        <taxon>Polyphaga</taxon>
        <taxon>Elateriformia</taxon>
        <taxon>Elateroidea</taxon>
        <taxon>Elateridae</taxon>
        <taxon>Agrypninae</taxon>
        <taxon>Pyrophorini</taxon>
        <taxon>Ignelater</taxon>
    </lineage>
</organism>
<protein>
    <submittedName>
        <fullName evidence="2">Uncharacterized protein</fullName>
    </submittedName>
</protein>
<dbReference type="InterPro" id="IPR009057">
    <property type="entry name" value="Homeodomain-like_sf"/>
</dbReference>
<reference evidence="2" key="1">
    <citation type="submission" date="2019-08" db="EMBL/GenBank/DDBJ databases">
        <title>The genome of the North American firefly Photinus pyralis.</title>
        <authorList>
            <consortium name="Photinus pyralis genome working group"/>
            <person name="Fallon T.R."/>
            <person name="Sander Lower S.E."/>
            <person name="Weng J.-K."/>
        </authorList>
    </citation>
    <scope>NUCLEOTIDE SEQUENCE</scope>
    <source>
        <strain evidence="2">TRF0915ILg1</strain>
        <tissue evidence="2">Whole body</tissue>
    </source>
</reference>
<proteinExistence type="predicted"/>
<evidence type="ECO:0000313" key="3">
    <source>
        <dbReference type="Proteomes" id="UP000801492"/>
    </source>
</evidence>
<dbReference type="Proteomes" id="UP000801492">
    <property type="component" value="Unassembled WGS sequence"/>
</dbReference>
<name>A0A8K0GHX3_IGNLU</name>
<comment type="caution">
    <text evidence="2">The sequence shown here is derived from an EMBL/GenBank/DDBJ whole genome shotgun (WGS) entry which is preliminary data.</text>
</comment>